<evidence type="ECO:0000256" key="1">
    <source>
        <dbReference type="ARBA" id="ARBA00004245"/>
    </source>
</evidence>
<gene>
    <name evidence="15" type="ORF">ECRASSUSDP1_LOCUS11915</name>
</gene>
<evidence type="ECO:0000313" key="16">
    <source>
        <dbReference type="Proteomes" id="UP001295684"/>
    </source>
</evidence>
<dbReference type="GO" id="GO:0004674">
    <property type="term" value="F:protein serine/threonine kinase activity"/>
    <property type="evidence" value="ECO:0007669"/>
    <property type="project" value="UniProtKB-KW"/>
</dbReference>
<reference evidence="15" key="1">
    <citation type="submission" date="2023-07" db="EMBL/GenBank/DDBJ databases">
        <authorList>
            <consortium name="AG Swart"/>
            <person name="Singh M."/>
            <person name="Singh A."/>
            <person name="Seah K."/>
            <person name="Emmerich C."/>
        </authorList>
    </citation>
    <scope>NUCLEOTIDE SEQUENCE</scope>
    <source>
        <strain evidence="15">DP1</strain>
    </source>
</reference>
<keyword evidence="8 13" id="KW-0067">ATP-binding</keyword>
<dbReference type="SUPFAM" id="SSF56112">
    <property type="entry name" value="Protein kinase-like (PK-like)"/>
    <property type="match status" value="1"/>
</dbReference>
<comment type="catalytic activity">
    <reaction evidence="10">
        <text>L-threonyl-[protein] + ATP = O-phospho-L-threonyl-[protein] + ADP + H(+)</text>
        <dbReference type="Rhea" id="RHEA:46608"/>
        <dbReference type="Rhea" id="RHEA-COMP:11060"/>
        <dbReference type="Rhea" id="RHEA-COMP:11605"/>
        <dbReference type="ChEBI" id="CHEBI:15378"/>
        <dbReference type="ChEBI" id="CHEBI:30013"/>
        <dbReference type="ChEBI" id="CHEBI:30616"/>
        <dbReference type="ChEBI" id="CHEBI:61977"/>
        <dbReference type="ChEBI" id="CHEBI:456216"/>
        <dbReference type="EC" id="2.7.11.1"/>
    </reaction>
</comment>
<dbReference type="PROSITE" id="PS00107">
    <property type="entry name" value="PROTEIN_KINASE_ATP"/>
    <property type="match status" value="1"/>
</dbReference>
<proteinExistence type="predicted"/>
<evidence type="ECO:0000256" key="13">
    <source>
        <dbReference type="PROSITE-ProRule" id="PRU10141"/>
    </source>
</evidence>
<dbReference type="InterPro" id="IPR008271">
    <property type="entry name" value="Ser/Thr_kinase_AS"/>
</dbReference>
<dbReference type="Proteomes" id="UP001295684">
    <property type="component" value="Unassembled WGS sequence"/>
</dbReference>
<dbReference type="GO" id="GO:0005524">
    <property type="term" value="F:ATP binding"/>
    <property type="evidence" value="ECO:0007669"/>
    <property type="project" value="UniProtKB-UniRule"/>
</dbReference>
<evidence type="ECO:0000256" key="12">
    <source>
        <dbReference type="ARBA" id="ARBA00075375"/>
    </source>
</evidence>
<keyword evidence="4" id="KW-0723">Serine/threonine-protein kinase</keyword>
<dbReference type="AlphaFoldDB" id="A0AAD1XBV9"/>
<evidence type="ECO:0000256" key="8">
    <source>
        <dbReference type="ARBA" id="ARBA00022840"/>
    </source>
</evidence>
<keyword evidence="3" id="KW-0963">Cytoplasm</keyword>
<dbReference type="CDD" id="cd14002">
    <property type="entry name" value="STKc_STK36"/>
    <property type="match status" value="1"/>
</dbReference>
<dbReference type="InterPro" id="IPR011989">
    <property type="entry name" value="ARM-like"/>
</dbReference>
<feature type="binding site" evidence="13">
    <location>
        <position position="38"/>
    </location>
    <ligand>
        <name>ATP</name>
        <dbReference type="ChEBI" id="CHEBI:30616"/>
    </ligand>
</feature>
<protein>
    <recommendedName>
        <fullName evidence="2">non-specific serine/threonine protein kinase</fullName>
        <ecNumber evidence="2">2.7.11.1</ecNumber>
    </recommendedName>
    <alternativeName>
        <fullName evidence="12">Fused homolog</fullName>
    </alternativeName>
</protein>
<dbReference type="GO" id="GO:0005737">
    <property type="term" value="C:cytoplasm"/>
    <property type="evidence" value="ECO:0007669"/>
    <property type="project" value="TreeGrafter"/>
</dbReference>
<dbReference type="FunFam" id="1.10.510.10:FF:000292">
    <property type="entry name" value="Serine/threonine-protein kinase 36"/>
    <property type="match status" value="1"/>
</dbReference>
<evidence type="ECO:0000256" key="2">
    <source>
        <dbReference type="ARBA" id="ARBA00012513"/>
    </source>
</evidence>
<comment type="subcellular location">
    <subcellularLocation>
        <location evidence="1">Cytoplasm</location>
        <location evidence="1">Cytoskeleton</location>
    </subcellularLocation>
</comment>
<dbReference type="PANTHER" id="PTHR22983:SF6">
    <property type="entry name" value="SERINE_THREONINE-PROTEIN KINASE 36"/>
    <property type="match status" value="1"/>
</dbReference>
<comment type="catalytic activity">
    <reaction evidence="11">
        <text>L-seryl-[protein] + ATP = O-phospho-L-seryl-[protein] + ADP + H(+)</text>
        <dbReference type="Rhea" id="RHEA:17989"/>
        <dbReference type="Rhea" id="RHEA-COMP:9863"/>
        <dbReference type="Rhea" id="RHEA-COMP:11604"/>
        <dbReference type="ChEBI" id="CHEBI:15378"/>
        <dbReference type="ChEBI" id="CHEBI:29999"/>
        <dbReference type="ChEBI" id="CHEBI:30616"/>
        <dbReference type="ChEBI" id="CHEBI:83421"/>
        <dbReference type="ChEBI" id="CHEBI:456216"/>
        <dbReference type="EC" id="2.7.11.1"/>
    </reaction>
</comment>
<name>A0AAD1XBV9_EUPCR</name>
<dbReference type="InterPro" id="IPR000719">
    <property type="entry name" value="Prot_kinase_dom"/>
</dbReference>
<evidence type="ECO:0000256" key="7">
    <source>
        <dbReference type="ARBA" id="ARBA00022777"/>
    </source>
</evidence>
<evidence type="ECO:0000256" key="9">
    <source>
        <dbReference type="ARBA" id="ARBA00023212"/>
    </source>
</evidence>
<dbReference type="InterPro" id="IPR011009">
    <property type="entry name" value="Kinase-like_dom_sf"/>
</dbReference>
<evidence type="ECO:0000256" key="3">
    <source>
        <dbReference type="ARBA" id="ARBA00022490"/>
    </source>
</evidence>
<feature type="domain" description="Protein kinase" evidence="14">
    <location>
        <begin position="4"/>
        <end position="254"/>
    </location>
</feature>
<comment type="caution">
    <text evidence="15">The sequence shown here is derived from an EMBL/GenBank/DDBJ whole genome shotgun (WGS) entry which is preliminary data.</text>
</comment>
<dbReference type="EMBL" id="CAMPGE010011789">
    <property type="protein sequence ID" value="CAI2370599.1"/>
    <property type="molecule type" value="Genomic_DNA"/>
</dbReference>
<dbReference type="FunFam" id="3.30.200.20:FF:000042">
    <property type="entry name" value="Aurora kinase A"/>
    <property type="match status" value="1"/>
</dbReference>
<evidence type="ECO:0000256" key="11">
    <source>
        <dbReference type="ARBA" id="ARBA00048679"/>
    </source>
</evidence>
<dbReference type="EC" id="2.7.11.1" evidence="2"/>
<evidence type="ECO:0000259" key="14">
    <source>
        <dbReference type="PROSITE" id="PS50011"/>
    </source>
</evidence>
<accession>A0AAD1XBV9</accession>
<dbReference type="InterPro" id="IPR016024">
    <property type="entry name" value="ARM-type_fold"/>
</dbReference>
<organism evidence="15 16">
    <name type="scientific">Euplotes crassus</name>
    <dbReference type="NCBI Taxonomy" id="5936"/>
    <lineage>
        <taxon>Eukaryota</taxon>
        <taxon>Sar</taxon>
        <taxon>Alveolata</taxon>
        <taxon>Ciliophora</taxon>
        <taxon>Intramacronucleata</taxon>
        <taxon>Spirotrichea</taxon>
        <taxon>Hypotrichia</taxon>
        <taxon>Euplotida</taxon>
        <taxon>Euplotidae</taxon>
        <taxon>Moneuplotes</taxon>
    </lineage>
</organism>
<dbReference type="Pfam" id="PF00069">
    <property type="entry name" value="Pkinase"/>
    <property type="match status" value="1"/>
</dbReference>
<evidence type="ECO:0000256" key="4">
    <source>
        <dbReference type="ARBA" id="ARBA00022527"/>
    </source>
</evidence>
<keyword evidence="6 13" id="KW-0547">Nucleotide-binding</keyword>
<sequence>MDKYHIIHPIGEGSFGKVFKGRRKQSGQIVALKFIPKKGKTEKELINLKQEIEILKGLYHENIILLLDSFETPHEFCVVTEFAQGDLFEILEDDRNLPEEEVRKIAQQLVHSLYYLHSKRIIHRDMKPQNILISSSGMVKLCDFGFARSMSTNTIVLTSIKGTPLYMAPELVQELPYNHTVDLWSLGVILYELFVGQPPFYTNSIYTLIHLIVKDPVKFPDNMSADFKSFLQGLLNKTPSERLSWPDLLSHPFVKETDEEKKERKLRTELYNKWAMREHPSGGKDQLNSPFTLGGFGGNDGEDAQELDTTINPSFEYTIEKSPDEESNLIIGENEVWSKYESSARNEKGATALRHDSSFLERLIYVLQIESADLHSEEKLVILHVALRVLALVLNNSKLEDADKDILKSSSVPTLLLSLLKPVLKVSDNYPETLGYLIRANTLLIKPTFNQTVGIDPQIVKELMPQIPGFLKMKTGSASANNMIHEYSLISLGIFASQAAVMPSKMVGVYKEILNLKLVDELCYRVSLISGVVNDLDKKAIHIISCIISPYFGEVYSFPWKRGPHTAVAEYNDCVHTFDILKETVYRCLADFSWMGTLTYSYKELYEVDNVTCIAIFRIFLQLLKFKLEIASEIISDGGVMKLLHTALAGSNPVLKSLALEMFQILISQLAQYRLDFSDLGLEVTNICELMEDNISTEPLVASYASGVIYEIMEKCGGANADFIVKRYSDVNKLSLIQQLLDINKPKDDIKKVDGTNFGCPNRGFYDYPLLVLERLYTKHISESTRSSSKTEFSTSLDKINIADTVVSFILNLSNRTDVSPRGIIPLLGFIHQCIHKDIKNVLQKIFKNCIKVLCALIREDQFLSIQEWPELCGGGPNAVNLIASQILRTFNLPFTKQNIDRDLEKISQELAKSDIIYLSLTVLKYVNPEYINIGMSLLWKLIFNSEESKTFAKQFVSGGGLNAILKYKILDPDNSEVLLVDTLSLISQLARLSKEFYEPIHQAGMYEELKVLIEHKDPGVRAKVCNLIGNLCRHTGFFYEKLLKSGLIEAAIDRCTDSDPNTRKFACFAVGNAGFHNENLYESLKPCVPLLVTLLQDDEEKTRANAAGALGNFVRNSNTLCKDLITHGALTQLLEVVKNDKGPSQSPRRIALFSIGNLCVYQECKEEFENMEIRKVIEPFRKSDSKSSSDPQVVKYATRIIHKLDDKSQR</sequence>
<dbReference type="SUPFAM" id="SSF48371">
    <property type="entry name" value="ARM repeat"/>
    <property type="match status" value="1"/>
</dbReference>
<keyword evidence="16" id="KW-1185">Reference proteome</keyword>
<dbReference type="Gene3D" id="1.10.510.10">
    <property type="entry name" value="Transferase(Phosphotransferase) domain 1"/>
    <property type="match status" value="1"/>
</dbReference>
<evidence type="ECO:0000313" key="15">
    <source>
        <dbReference type="EMBL" id="CAI2370599.1"/>
    </source>
</evidence>
<evidence type="ECO:0000256" key="10">
    <source>
        <dbReference type="ARBA" id="ARBA00047899"/>
    </source>
</evidence>
<dbReference type="PROSITE" id="PS00108">
    <property type="entry name" value="PROTEIN_KINASE_ST"/>
    <property type="match status" value="1"/>
</dbReference>
<dbReference type="Pfam" id="PF13513">
    <property type="entry name" value="HEAT_EZ"/>
    <property type="match status" value="1"/>
</dbReference>
<dbReference type="PROSITE" id="PS50011">
    <property type="entry name" value="PROTEIN_KINASE_DOM"/>
    <property type="match status" value="1"/>
</dbReference>
<dbReference type="InterPro" id="IPR017441">
    <property type="entry name" value="Protein_kinase_ATP_BS"/>
</dbReference>
<evidence type="ECO:0000256" key="6">
    <source>
        <dbReference type="ARBA" id="ARBA00022741"/>
    </source>
</evidence>
<keyword evidence="7" id="KW-0418">Kinase</keyword>
<keyword evidence="5" id="KW-0808">Transferase</keyword>
<dbReference type="GO" id="GO:0005856">
    <property type="term" value="C:cytoskeleton"/>
    <property type="evidence" value="ECO:0007669"/>
    <property type="project" value="UniProtKB-SubCell"/>
</dbReference>
<dbReference type="Gene3D" id="1.25.10.10">
    <property type="entry name" value="Leucine-rich Repeat Variant"/>
    <property type="match status" value="2"/>
</dbReference>
<dbReference type="PANTHER" id="PTHR22983">
    <property type="entry name" value="PROTEIN KINASE RELATED"/>
    <property type="match status" value="1"/>
</dbReference>
<evidence type="ECO:0000256" key="5">
    <source>
        <dbReference type="ARBA" id="ARBA00022679"/>
    </source>
</evidence>
<dbReference type="SMART" id="SM00220">
    <property type="entry name" value="S_TKc"/>
    <property type="match status" value="1"/>
</dbReference>
<keyword evidence="9" id="KW-0206">Cytoskeleton</keyword>